<evidence type="ECO:0000259" key="1">
    <source>
        <dbReference type="Pfam" id="PF04230"/>
    </source>
</evidence>
<dbReference type="Pfam" id="PF04230">
    <property type="entry name" value="PS_pyruv_trans"/>
    <property type="match status" value="1"/>
</dbReference>
<organism evidence="2">
    <name type="scientific">marine sediment metagenome</name>
    <dbReference type="NCBI Taxonomy" id="412755"/>
    <lineage>
        <taxon>unclassified sequences</taxon>
        <taxon>metagenomes</taxon>
        <taxon>ecological metagenomes</taxon>
    </lineage>
</organism>
<proteinExistence type="predicted"/>
<dbReference type="InterPro" id="IPR007345">
    <property type="entry name" value="Polysacch_pyruvyl_Trfase"/>
</dbReference>
<protein>
    <recommendedName>
        <fullName evidence="1">Polysaccharide pyruvyl transferase domain-containing protein</fullName>
    </recommendedName>
</protein>
<dbReference type="EMBL" id="BARU01029534">
    <property type="protein sequence ID" value="GAH68035.1"/>
    <property type="molecule type" value="Genomic_DNA"/>
</dbReference>
<dbReference type="AlphaFoldDB" id="X1IFK8"/>
<accession>X1IFK8</accession>
<reference evidence="2" key="1">
    <citation type="journal article" date="2014" name="Front. Microbiol.">
        <title>High frequency of phylogenetically diverse reductive dehalogenase-homologous genes in deep subseafloor sedimentary metagenomes.</title>
        <authorList>
            <person name="Kawai M."/>
            <person name="Futagami T."/>
            <person name="Toyoda A."/>
            <person name="Takaki Y."/>
            <person name="Nishi S."/>
            <person name="Hori S."/>
            <person name="Arai W."/>
            <person name="Tsubouchi T."/>
            <person name="Morono Y."/>
            <person name="Uchiyama I."/>
            <person name="Ito T."/>
            <person name="Fujiyama A."/>
            <person name="Inagaki F."/>
            <person name="Takami H."/>
        </authorList>
    </citation>
    <scope>NUCLEOTIDE SEQUENCE</scope>
    <source>
        <strain evidence="2">Expedition CK06-06</strain>
    </source>
</reference>
<name>X1IFK8_9ZZZZ</name>
<gene>
    <name evidence="2" type="ORF">S03H2_46971</name>
</gene>
<evidence type="ECO:0000313" key="2">
    <source>
        <dbReference type="EMBL" id="GAH68035.1"/>
    </source>
</evidence>
<feature type="non-terminal residue" evidence="2">
    <location>
        <position position="1"/>
    </location>
</feature>
<comment type="caution">
    <text evidence="2">The sequence shown here is derived from an EMBL/GenBank/DDBJ whole genome shotgun (WGS) entry which is preliminary data.</text>
</comment>
<feature type="domain" description="Polysaccharide pyruvyl transferase" evidence="1">
    <location>
        <begin position="14"/>
        <end position="229"/>
    </location>
</feature>
<sequence>HVKNISAKKTLDIVLNGLNIDIDYRYYNEWEWLSKEKLFGYIKGKSKIEKLLYDCNIVVYLGGDHFLGVSKWFLWLFTCMDLLCLKRSGKQVYLVSQSMAHFPNYIRPLIKFAFNKLDRIYCRDTMSIEELKRLGVTDNVSLSSDLAFLPLHSEKELKNINKRMGKSFNYTTFTISDLWRLYSESENEFLNKICKILKGMCNITGLPVYVLSHSCTNSEYYILERIKKSIKDNNDIKFLANSKNIPPLELFCRLTESLDQAI</sequence>